<dbReference type="Proteomes" id="UP000694411">
    <property type="component" value="Chromosome 11"/>
</dbReference>
<accession>A0A8D2EDI7</accession>
<protein>
    <submittedName>
        <fullName evidence="1">Uncharacterized protein</fullName>
    </submittedName>
</protein>
<keyword evidence="2" id="KW-1185">Reference proteome</keyword>
<dbReference type="AlphaFoldDB" id="A0A8D2EDI7"/>
<dbReference type="Ensembl" id="ENSTGET00000008205.1">
    <property type="protein sequence ID" value="ENSTGEP00000006820.1"/>
    <property type="gene ID" value="ENSTGEG00000005565.1"/>
</dbReference>
<reference evidence="1" key="3">
    <citation type="submission" date="2025-09" db="UniProtKB">
        <authorList>
            <consortium name="Ensembl"/>
        </authorList>
    </citation>
    <scope>IDENTIFICATION</scope>
</reference>
<reference evidence="1" key="2">
    <citation type="submission" date="2025-08" db="UniProtKB">
        <authorList>
            <consortium name="Ensembl"/>
        </authorList>
    </citation>
    <scope>IDENTIFICATION</scope>
</reference>
<evidence type="ECO:0000313" key="1">
    <source>
        <dbReference type="Ensembl" id="ENSTGEP00000006820.1"/>
    </source>
</evidence>
<name>A0A8D2EDI7_THEGE</name>
<sequence length="58" mass="6869">MYFSAFTWIYLESLFSSCITEEVCADLFGYLTKHSDVTSLTTTFIFNFKFKLLRLQHI</sequence>
<organism evidence="1 2">
    <name type="scientific">Theropithecus gelada</name>
    <name type="common">Gelada baboon</name>
    <dbReference type="NCBI Taxonomy" id="9565"/>
    <lineage>
        <taxon>Eukaryota</taxon>
        <taxon>Metazoa</taxon>
        <taxon>Chordata</taxon>
        <taxon>Craniata</taxon>
        <taxon>Vertebrata</taxon>
        <taxon>Euteleostomi</taxon>
        <taxon>Mammalia</taxon>
        <taxon>Eutheria</taxon>
        <taxon>Euarchontoglires</taxon>
        <taxon>Primates</taxon>
        <taxon>Haplorrhini</taxon>
        <taxon>Catarrhini</taxon>
        <taxon>Cercopithecidae</taxon>
        <taxon>Cercopithecinae</taxon>
        <taxon>Theropithecus</taxon>
    </lineage>
</organism>
<evidence type="ECO:0000313" key="2">
    <source>
        <dbReference type="Proteomes" id="UP000694411"/>
    </source>
</evidence>
<reference evidence="1" key="1">
    <citation type="submission" date="2018-05" db="EMBL/GenBank/DDBJ databases">
        <title>Whole genome of Theropithecus gelada.</title>
        <authorList>
            <person name="Chiou K.L."/>
            <person name="Snyder-Mackler N."/>
        </authorList>
    </citation>
    <scope>NUCLEOTIDE SEQUENCE [LARGE SCALE GENOMIC DNA]</scope>
</reference>
<proteinExistence type="predicted"/>